<evidence type="ECO:0000256" key="5">
    <source>
        <dbReference type="ARBA" id="ARBA00023163"/>
    </source>
</evidence>
<evidence type="ECO:0000259" key="10">
    <source>
        <dbReference type="PROSITE" id="PS50090"/>
    </source>
</evidence>
<accession>A0A5J4YS35</accession>
<keyword evidence="14" id="KW-1185">Reference proteome</keyword>
<feature type="compositionally biased region" description="Low complexity" evidence="9">
    <location>
        <begin position="479"/>
        <end position="494"/>
    </location>
</feature>
<dbReference type="SMART" id="SM00291">
    <property type="entry name" value="ZnF_ZZ"/>
    <property type="match status" value="1"/>
</dbReference>
<dbReference type="CDD" id="cd02335">
    <property type="entry name" value="ZZ_ADA2"/>
    <property type="match status" value="1"/>
</dbReference>
<dbReference type="PROSITE" id="PS51293">
    <property type="entry name" value="SANT"/>
    <property type="match status" value="1"/>
</dbReference>
<dbReference type="PROSITE" id="PS50135">
    <property type="entry name" value="ZF_ZZ_2"/>
    <property type="match status" value="1"/>
</dbReference>
<dbReference type="InterPro" id="IPR055141">
    <property type="entry name" value="TADA2A_B-like_dom"/>
</dbReference>
<name>A0A5J4YS35_PORPP</name>
<dbReference type="GO" id="GO:0003713">
    <property type="term" value="F:transcription coactivator activity"/>
    <property type="evidence" value="ECO:0007669"/>
    <property type="project" value="InterPro"/>
</dbReference>
<dbReference type="Gene3D" id="1.10.10.10">
    <property type="entry name" value="Winged helix-like DNA-binding domain superfamily/Winged helix DNA-binding domain"/>
    <property type="match status" value="1"/>
</dbReference>
<proteinExistence type="predicted"/>
<evidence type="ECO:0000259" key="12">
    <source>
        <dbReference type="PROSITE" id="PS51293"/>
    </source>
</evidence>
<evidence type="ECO:0000256" key="8">
    <source>
        <dbReference type="PROSITE-ProRule" id="PRU00228"/>
    </source>
</evidence>
<dbReference type="Gene3D" id="3.30.60.90">
    <property type="match status" value="1"/>
</dbReference>
<evidence type="ECO:0000313" key="13">
    <source>
        <dbReference type="EMBL" id="KAA8494209.1"/>
    </source>
</evidence>
<dbReference type="SMART" id="SM00717">
    <property type="entry name" value="SANT"/>
    <property type="match status" value="1"/>
</dbReference>
<dbReference type="GO" id="GO:0003682">
    <property type="term" value="F:chromatin binding"/>
    <property type="evidence" value="ECO:0007669"/>
    <property type="project" value="TreeGrafter"/>
</dbReference>
<dbReference type="PANTHER" id="PTHR12374:SF20">
    <property type="entry name" value="TRANSCRIPTIONAL ADAPTER 2-ALPHA"/>
    <property type="match status" value="1"/>
</dbReference>
<keyword evidence="6 7" id="KW-0539">Nucleus</keyword>
<dbReference type="GO" id="GO:0008270">
    <property type="term" value="F:zinc ion binding"/>
    <property type="evidence" value="ECO:0007669"/>
    <property type="project" value="UniProtKB-KW"/>
</dbReference>
<keyword evidence="5 7" id="KW-0804">Transcription</keyword>
<dbReference type="Gene3D" id="1.10.10.60">
    <property type="entry name" value="Homeodomain-like"/>
    <property type="match status" value="1"/>
</dbReference>
<dbReference type="PIRSF" id="PIRSF025024">
    <property type="entry name" value="Transcriptional_adaptor_2"/>
    <property type="match status" value="1"/>
</dbReference>
<feature type="region of interest" description="Disordered" evidence="9">
    <location>
        <begin position="479"/>
        <end position="505"/>
    </location>
</feature>
<dbReference type="InterPro" id="IPR000433">
    <property type="entry name" value="Znf_ZZ"/>
</dbReference>
<dbReference type="CDD" id="cd00167">
    <property type="entry name" value="SANT"/>
    <property type="match status" value="1"/>
</dbReference>
<keyword evidence="4 7" id="KW-0805">Transcription regulation</keyword>
<evidence type="ECO:0000259" key="11">
    <source>
        <dbReference type="PROSITE" id="PS50135"/>
    </source>
</evidence>
<dbReference type="GO" id="GO:0006357">
    <property type="term" value="P:regulation of transcription by RNA polymerase II"/>
    <property type="evidence" value="ECO:0007669"/>
    <property type="project" value="InterPro"/>
</dbReference>
<feature type="domain" description="Myb-like" evidence="10">
    <location>
        <begin position="107"/>
        <end position="152"/>
    </location>
</feature>
<evidence type="ECO:0000256" key="9">
    <source>
        <dbReference type="SAM" id="MobiDB-lite"/>
    </source>
</evidence>
<dbReference type="EMBL" id="VRMN01000005">
    <property type="protein sequence ID" value="KAA8494209.1"/>
    <property type="molecule type" value="Genomic_DNA"/>
</dbReference>
<dbReference type="OMA" id="YNGNHRP"/>
<gene>
    <name evidence="13" type="ORF">FVE85_4184</name>
</gene>
<comment type="subcellular location">
    <subcellularLocation>
        <location evidence="7">Nucleus</location>
    </subcellularLocation>
</comment>
<feature type="compositionally biased region" description="Low complexity" evidence="9">
    <location>
        <begin position="7"/>
        <end position="20"/>
    </location>
</feature>
<evidence type="ECO:0000256" key="3">
    <source>
        <dbReference type="ARBA" id="ARBA00022833"/>
    </source>
</evidence>
<dbReference type="SUPFAM" id="SSF57850">
    <property type="entry name" value="RING/U-box"/>
    <property type="match status" value="1"/>
</dbReference>
<dbReference type="FunFam" id="1.10.10.10:FF:000087">
    <property type="entry name" value="Transcriptional adapter 2"/>
    <property type="match status" value="1"/>
</dbReference>
<dbReference type="InterPro" id="IPR043145">
    <property type="entry name" value="Znf_ZZ_sf"/>
</dbReference>
<feature type="compositionally biased region" description="Basic residues" evidence="9">
    <location>
        <begin position="21"/>
        <end position="31"/>
    </location>
</feature>
<dbReference type="Proteomes" id="UP000324585">
    <property type="component" value="Unassembled WGS sequence"/>
</dbReference>
<evidence type="ECO:0000256" key="7">
    <source>
        <dbReference type="PIRNR" id="PIRNR025024"/>
    </source>
</evidence>
<dbReference type="GO" id="GO:0006338">
    <property type="term" value="P:chromatin remodeling"/>
    <property type="evidence" value="ECO:0007669"/>
    <property type="project" value="TreeGrafter"/>
</dbReference>
<dbReference type="InterPro" id="IPR036388">
    <property type="entry name" value="WH-like_DNA-bd_sf"/>
</dbReference>
<keyword evidence="2 8" id="KW-0863">Zinc-finger</keyword>
<feature type="domain" description="SANT" evidence="12">
    <location>
        <begin position="103"/>
        <end position="156"/>
    </location>
</feature>
<keyword evidence="3" id="KW-0862">Zinc</keyword>
<feature type="domain" description="ZZ-type" evidence="11">
    <location>
        <begin position="45"/>
        <end position="101"/>
    </location>
</feature>
<dbReference type="InterPro" id="IPR009057">
    <property type="entry name" value="Homeodomain-like_sf"/>
</dbReference>
<dbReference type="PANTHER" id="PTHR12374">
    <property type="entry name" value="TRANSCRIPTIONAL ADAPTOR 2 ADA2 -RELATED"/>
    <property type="match status" value="1"/>
</dbReference>
<evidence type="ECO:0000256" key="1">
    <source>
        <dbReference type="ARBA" id="ARBA00022723"/>
    </source>
</evidence>
<protein>
    <recommendedName>
        <fullName evidence="7">Transcriptional adapter</fullName>
    </recommendedName>
</protein>
<dbReference type="InterPro" id="IPR017884">
    <property type="entry name" value="SANT_dom"/>
</dbReference>
<evidence type="ECO:0000313" key="14">
    <source>
        <dbReference type="Proteomes" id="UP000324585"/>
    </source>
</evidence>
<dbReference type="GO" id="GO:0005634">
    <property type="term" value="C:nucleus"/>
    <property type="evidence" value="ECO:0007669"/>
    <property type="project" value="UniProtKB-SubCell"/>
</dbReference>
<dbReference type="Pfam" id="PF22941">
    <property type="entry name" value="TADA2A-like_3rd"/>
    <property type="match status" value="1"/>
</dbReference>
<organism evidence="13 14">
    <name type="scientific">Porphyridium purpureum</name>
    <name type="common">Red alga</name>
    <name type="synonym">Porphyridium cruentum</name>
    <dbReference type="NCBI Taxonomy" id="35688"/>
    <lineage>
        <taxon>Eukaryota</taxon>
        <taxon>Rhodophyta</taxon>
        <taxon>Bangiophyceae</taxon>
        <taxon>Porphyridiales</taxon>
        <taxon>Porphyridiaceae</taxon>
        <taxon>Porphyridium</taxon>
    </lineage>
</organism>
<evidence type="ECO:0000256" key="6">
    <source>
        <dbReference type="ARBA" id="ARBA00023242"/>
    </source>
</evidence>
<dbReference type="OrthoDB" id="270417at2759"/>
<dbReference type="PROSITE" id="PS01357">
    <property type="entry name" value="ZF_ZZ_1"/>
    <property type="match status" value="1"/>
</dbReference>
<dbReference type="Pfam" id="PF25299">
    <property type="entry name" value="ZZ_ADA2"/>
    <property type="match status" value="1"/>
</dbReference>
<evidence type="ECO:0000256" key="4">
    <source>
        <dbReference type="ARBA" id="ARBA00023015"/>
    </source>
</evidence>
<dbReference type="SUPFAM" id="SSF46689">
    <property type="entry name" value="Homeodomain-like"/>
    <property type="match status" value="2"/>
</dbReference>
<dbReference type="Pfam" id="PF00249">
    <property type="entry name" value="Myb_DNA-binding"/>
    <property type="match status" value="1"/>
</dbReference>
<dbReference type="InterPro" id="IPR016827">
    <property type="entry name" value="Ada2/TADA2"/>
</dbReference>
<feature type="region of interest" description="Disordered" evidence="9">
    <location>
        <begin position="1"/>
        <end position="46"/>
    </location>
</feature>
<sequence>MDGEDGAGATPAAATAGTAAKKQRARPKRASKAAAQPGVPQDESEGRFHCNNCSRDLSLIPRMRCAECVDYDLCLDCFSVGAVLWPHKNTHAYRIIELVTDAAFAESWGADEEERVLEGLELYGLGNWEAVCKLVGDHRSSSTTEAHYLATFLNARTAPLPDPSRIVPVAEAAALEDREEEPEAKSLRVMHMYQDDEVAGWMPRRGDFVYEWDNEAEDVVADMDITEEDNPQELELKLRVLEIYNTKLDERERRKEFVTQRGLLEYKAIMNQEKKMNKEERELKERLKPFARFQSREQNHEFMRSLAEERNLRQSIELLKEGRSAGETSVAECHKLAASMRSKREYVSEPTVTEMIQNFAKSKRPVCTLRPDEHGVVPLRSQISDKCDEKAFFAAIKHHPGVDLLSQRELELCQSIRMSPHQYCVLKEFLIREGCRVGNMKRKDAKIVRLESNKVNKVFEYLVGCGWISSSDVKITSSASPPANSAVGSGASPASHPPAPAPFLGESMELPNMDGLFSGAGME</sequence>
<comment type="caution">
    <text evidence="13">The sequence shown here is derived from an EMBL/GenBank/DDBJ whole genome shotgun (WGS) entry which is preliminary data.</text>
</comment>
<dbReference type="PROSITE" id="PS50090">
    <property type="entry name" value="MYB_LIKE"/>
    <property type="match status" value="1"/>
</dbReference>
<dbReference type="InterPro" id="IPR041983">
    <property type="entry name" value="ADA2-like_ZZ"/>
</dbReference>
<dbReference type="InterPro" id="IPR001005">
    <property type="entry name" value="SANT/Myb"/>
</dbReference>
<evidence type="ECO:0000256" key="2">
    <source>
        <dbReference type="ARBA" id="ARBA00022771"/>
    </source>
</evidence>
<dbReference type="AlphaFoldDB" id="A0A5J4YS35"/>
<reference evidence="14" key="1">
    <citation type="journal article" date="2019" name="Nat. Commun.">
        <title>Expansion of phycobilisome linker gene families in mesophilic red algae.</title>
        <authorList>
            <person name="Lee J."/>
            <person name="Kim D."/>
            <person name="Bhattacharya D."/>
            <person name="Yoon H.S."/>
        </authorList>
    </citation>
    <scope>NUCLEOTIDE SEQUENCE [LARGE SCALE GENOMIC DNA]</scope>
    <source>
        <strain evidence="14">CCMP 1328</strain>
    </source>
</reference>
<keyword evidence="1" id="KW-0479">Metal-binding</keyword>